<protein>
    <submittedName>
        <fullName evidence="1">Uncharacterized protein</fullName>
    </submittedName>
</protein>
<name>A0ACB8GHI0_PSICU</name>
<evidence type="ECO:0000313" key="2">
    <source>
        <dbReference type="Proteomes" id="UP000664032"/>
    </source>
</evidence>
<evidence type="ECO:0000313" key="1">
    <source>
        <dbReference type="EMBL" id="KAH9474944.1"/>
    </source>
</evidence>
<sequence>MGVISGSKVVSAASISRDPGSHLHKDEVGPPRPSITREGVQGKPSLPSHFSTAFIDSSPLVIITHTSPTDQVSGGTKLSIIGNTNTTAGAYHSHVYEKQTLGKDIYQTQLLGRRPQCTRAAVKDNQIQDSDFSSETRAPTHPITTLLTVTVTATASSKPLFISTGSVAPNPSQTLFTTPKTSISSTTTTSNISSTSLLADPQTTVQPSQLKTSSTKVIPISISIVAVALVVTLAMFLIRRRFKRRDEGRRDTIVQLLNADVKKRDHVLNIDPLSSNSTSTSQRYMDTVEEVAHPVGGKTPVDAETLRRMSDSTIASIPSSTQRYMYNVGVAKYPTGGDTSVASGTPRKISWGTISSTQTSAQRLKMEFPLDEGYKTPAYRSTLSYLSFVDDGNQSGLPSGQIILSYYLANFLLIEPDNTPVRDNVV</sequence>
<comment type="caution">
    <text evidence="1">The sequence shown here is derived from an EMBL/GenBank/DDBJ whole genome shotgun (WGS) entry which is preliminary data.</text>
</comment>
<dbReference type="Proteomes" id="UP000664032">
    <property type="component" value="Unassembled WGS sequence"/>
</dbReference>
<organism evidence="1 2">
    <name type="scientific">Psilocybe cubensis</name>
    <name type="common">Psychedelic mushroom</name>
    <name type="synonym">Stropharia cubensis</name>
    <dbReference type="NCBI Taxonomy" id="181762"/>
    <lineage>
        <taxon>Eukaryota</taxon>
        <taxon>Fungi</taxon>
        <taxon>Dikarya</taxon>
        <taxon>Basidiomycota</taxon>
        <taxon>Agaricomycotina</taxon>
        <taxon>Agaricomycetes</taxon>
        <taxon>Agaricomycetidae</taxon>
        <taxon>Agaricales</taxon>
        <taxon>Agaricineae</taxon>
        <taxon>Strophariaceae</taxon>
        <taxon>Psilocybe</taxon>
    </lineage>
</organism>
<proteinExistence type="predicted"/>
<reference evidence="1" key="1">
    <citation type="submission" date="2021-10" db="EMBL/GenBank/DDBJ databases">
        <title>Psilocybe cubensis genome.</title>
        <authorList>
            <person name="Mckernan K.J."/>
            <person name="Crawford S."/>
            <person name="Trippe A."/>
            <person name="Kane L.T."/>
            <person name="Mclaughlin S."/>
        </authorList>
    </citation>
    <scope>NUCLEOTIDE SEQUENCE</scope>
    <source>
        <strain evidence="1">MGC-MH-2018</strain>
    </source>
</reference>
<accession>A0ACB8GHI0</accession>
<keyword evidence="2" id="KW-1185">Reference proteome</keyword>
<gene>
    <name evidence="1" type="ORF">JR316_0012042</name>
</gene>
<dbReference type="EMBL" id="JAFIQS020000012">
    <property type="protein sequence ID" value="KAH9474944.1"/>
    <property type="molecule type" value="Genomic_DNA"/>
</dbReference>